<gene>
    <name evidence="3" type="ORF">IAB68_04770</name>
</gene>
<feature type="domain" description="Nudix hydrolase" evidence="2">
    <location>
        <begin position="6"/>
        <end position="142"/>
    </location>
</feature>
<comment type="caution">
    <text evidence="3">The sequence shown here is derived from an EMBL/GenBank/DDBJ whole genome shotgun (WGS) entry which is preliminary data.</text>
</comment>
<dbReference type="PROSITE" id="PS51462">
    <property type="entry name" value="NUDIX"/>
    <property type="match status" value="1"/>
</dbReference>
<proteinExistence type="inferred from homology"/>
<evidence type="ECO:0000259" key="2">
    <source>
        <dbReference type="PROSITE" id="PS51462"/>
    </source>
</evidence>
<dbReference type="Pfam" id="PF00293">
    <property type="entry name" value="NUDIX"/>
    <property type="match status" value="1"/>
</dbReference>
<comment type="similarity">
    <text evidence="1">Belongs to the Nudix hydrolase family.</text>
</comment>
<evidence type="ECO:0000256" key="1">
    <source>
        <dbReference type="ARBA" id="ARBA00005582"/>
    </source>
</evidence>
<reference evidence="3" key="2">
    <citation type="journal article" date="2021" name="PeerJ">
        <title>Extensive microbial diversity within the chicken gut microbiome revealed by metagenomics and culture.</title>
        <authorList>
            <person name="Gilroy R."/>
            <person name="Ravi A."/>
            <person name="Getino M."/>
            <person name="Pursley I."/>
            <person name="Horton D.L."/>
            <person name="Alikhan N.F."/>
            <person name="Baker D."/>
            <person name="Gharbi K."/>
            <person name="Hall N."/>
            <person name="Watson M."/>
            <person name="Adriaenssens E.M."/>
            <person name="Foster-Nyarko E."/>
            <person name="Jarju S."/>
            <person name="Secka A."/>
            <person name="Antonio M."/>
            <person name="Oren A."/>
            <person name="Chaudhuri R.R."/>
            <person name="La Ragione R."/>
            <person name="Hildebrand F."/>
            <person name="Pallen M.J."/>
        </authorList>
    </citation>
    <scope>NUCLEOTIDE SEQUENCE</scope>
    <source>
        <strain evidence="3">CHK193-30670</strain>
    </source>
</reference>
<evidence type="ECO:0000313" key="4">
    <source>
        <dbReference type="Proteomes" id="UP000824074"/>
    </source>
</evidence>
<dbReference type="InterPro" id="IPR000086">
    <property type="entry name" value="NUDIX_hydrolase_dom"/>
</dbReference>
<accession>A0A9D1INX2</accession>
<dbReference type="InterPro" id="IPR015797">
    <property type="entry name" value="NUDIX_hydrolase-like_dom_sf"/>
</dbReference>
<name>A0A9D1INX2_9FIRM</name>
<evidence type="ECO:0000313" key="3">
    <source>
        <dbReference type="EMBL" id="HIU40593.1"/>
    </source>
</evidence>
<dbReference type="Proteomes" id="UP000824074">
    <property type="component" value="Unassembled WGS sequence"/>
</dbReference>
<sequence>MDKNKVPGVGLSVMLVNKDGKVLLILRNSNPTLADSDMHLEGTWTLPAGKVRYGETIIEAAKRKVKEEVNLDVSNLSVISVNDDINKYAHFLTIGLISYDFKGVIDLGDSLEHVDYKFYDLDNLPENLCEPSKVIIKNYRNNEIYKESE</sequence>
<dbReference type="SUPFAM" id="SSF55811">
    <property type="entry name" value="Nudix"/>
    <property type="match status" value="1"/>
</dbReference>
<dbReference type="AlphaFoldDB" id="A0A9D1INX2"/>
<protein>
    <submittedName>
        <fullName evidence="3">NUDIX domain-containing protein</fullName>
    </submittedName>
</protein>
<dbReference type="Gene3D" id="3.90.79.10">
    <property type="entry name" value="Nucleoside Triphosphate Pyrophosphohydrolase"/>
    <property type="match status" value="1"/>
</dbReference>
<reference evidence="3" key="1">
    <citation type="submission" date="2020-10" db="EMBL/GenBank/DDBJ databases">
        <authorList>
            <person name="Gilroy R."/>
        </authorList>
    </citation>
    <scope>NUCLEOTIDE SEQUENCE</scope>
    <source>
        <strain evidence="3">CHK193-30670</strain>
    </source>
</reference>
<dbReference type="PANTHER" id="PTHR43736">
    <property type="entry name" value="ADP-RIBOSE PYROPHOSPHATASE"/>
    <property type="match status" value="1"/>
</dbReference>
<dbReference type="EMBL" id="DVMT01000048">
    <property type="protein sequence ID" value="HIU40593.1"/>
    <property type="molecule type" value="Genomic_DNA"/>
</dbReference>
<dbReference type="PANTHER" id="PTHR43736:SF1">
    <property type="entry name" value="DIHYDRONEOPTERIN TRIPHOSPHATE DIPHOSPHATASE"/>
    <property type="match status" value="1"/>
</dbReference>
<organism evidence="3 4">
    <name type="scientific">Candidatus Aphodocola excrementigallinarum</name>
    <dbReference type="NCBI Taxonomy" id="2840670"/>
    <lineage>
        <taxon>Bacteria</taxon>
        <taxon>Bacillati</taxon>
        <taxon>Bacillota</taxon>
        <taxon>Bacilli</taxon>
        <taxon>Candidatus Aphodocola</taxon>
    </lineage>
</organism>